<dbReference type="AlphaFoldDB" id="A0A381T5Y3"/>
<evidence type="ECO:0008006" key="7">
    <source>
        <dbReference type="Google" id="ProtNLM"/>
    </source>
</evidence>
<evidence type="ECO:0000256" key="4">
    <source>
        <dbReference type="ARBA" id="ARBA00023136"/>
    </source>
</evidence>
<dbReference type="GO" id="GO:0006457">
    <property type="term" value="P:protein folding"/>
    <property type="evidence" value="ECO:0007669"/>
    <property type="project" value="InterPro"/>
</dbReference>
<keyword evidence="4 5" id="KW-0472">Membrane</keyword>
<dbReference type="Pfam" id="PF02600">
    <property type="entry name" value="DsbB"/>
    <property type="match status" value="1"/>
</dbReference>
<dbReference type="InterPro" id="IPR003752">
    <property type="entry name" value="DiS_bond_form_DsbB/BdbC"/>
</dbReference>
<feature type="transmembrane region" description="Helical" evidence="5">
    <location>
        <begin position="66"/>
        <end position="85"/>
    </location>
</feature>
<accession>A0A381T5Y3</accession>
<comment type="subcellular location">
    <subcellularLocation>
        <location evidence="1">Membrane</location>
        <topology evidence="1">Multi-pass membrane protein</topology>
    </subcellularLocation>
</comment>
<proteinExistence type="predicted"/>
<feature type="transmembrane region" description="Helical" evidence="5">
    <location>
        <begin position="129"/>
        <end position="153"/>
    </location>
</feature>
<evidence type="ECO:0000256" key="3">
    <source>
        <dbReference type="ARBA" id="ARBA00022989"/>
    </source>
</evidence>
<protein>
    <recommendedName>
        <fullName evidence="7">Disulfide bond formation protein B</fullName>
    </recommendedName>
</protein>
<reference evidence="6" key="1">
    <citation type="submission" date="2018-05" db="EMBL/GenBank/DDBJ databases">
        <authorList>
            <person name="Lanie J.A."/>
            <person name="Ng W.-L."/>
            <person name="Kazmierczak K.M."/>
            <person name="Andrzejewski T.M."/>
            <person name="Davidsen T.M."/>
            <person name="Wayne K.J."/>
            <person name="Tettelin H."/>
            <person name="Glass J.I."/>
            <person name="Rusch D."/>
            <person name="Podicherti R."/>
            <person name="Tsui H.-C.T."/>
            <person name="Winkler M.E."/>
        </authorList>
    </citation>
    <scope>NUCLEOTIDE SEQUENCE</scope>
</reference>
<dbReference type="EMBL" id="UINC01004020">
    <property type="protein sequence ID" value="SVA11149.1"/>
    <property type="molecule type" value="Genomic_DNA"/>
</dbReference>
<evidence type="ECO:0000256" key="1">
    <source>
        <dbReference type="ARBA" id="ARBA00004141"/>
    </source>
</evidence>
<gene>
    <name evidence="6" type="ORF">METZ01_LOCUS64003</name>
</gene>
<sequence length="164" mass="18464">MEKKTNTILTFILAILFFSLIAAYTIEYGLGHKPCKLCIYQRVPYFFSILLVLNILLTKRYVKPSLLLLALISLCGSVLAFYHFGIEQGFFSESSVCEAQNLTNNLSKEEILKQLKENIVSCKDVSFRILGLSLAAINMVLSLVLSVIFLKLFKSATIKISEKI</sequence>
<organism evidence="6">
    <name type="scientific">marine metagenome</name>
    <dbReference type="NCBI Taxonomy" id="408172"/>
    <lineage>
        <taxon>unclassified sequences</taxon>
        <taxon>metagenomes</taxon>
        <taxon>ecological metagenomes</taxon>
    </lineage>
</organism>
<dbReference type="Gene3D" id="1.20.1550.10">
    <property type="entry name" value="DsbB-like"/>
    <property type="match status" value="1"/>
</dbReference>
<dbReference type="GO" id="GO:0015035">
    <property type="term" value="F:protein-disulfide reductase activity"/>
    <property type="evidence" value="ECO:0007669"/>
    <property type="project" value="InterPro"/>
</dbReference>
<evidence type="ECO:0000313" key="6">
    <source>
        <dbReference type="EMBL" id="SVA11149.1"/>
    </source>
</evidence>
<keyword evidence="3 5" id="KW-1133">Transmembrane helix</keyword>
<name>A0A381T5Y3_9ZZZZ</name>
<dbReference type="SUPFAM" id="SSF158442">
    <property type="entry name" value="DsbB-like"/>
    <property type="match status" value="1"/>
</dbReference>
<evidence type="ECO:0000256" key="5">
    <source>
        <dbReference type="SAM" id="Phobius"/>
    </source>
</evidence>
<feature type="transmembrane region" description="Helical" evidence="5">
    <location>
        <begin position="39"/>
        <end position="57"/>
    </location>
</feature>
<dbReference type="GO" id="GO:0016020">
    <property type="term" value="C:membrane"/>
    <property type="evidence" value="ECO:0007669"/>
    <property type="project" value="UniProtKB-SubCell"/>
</dbReference>
<dbReference type="InterPro" id="IPR024199">
    <property type="entry name" value="Uncharacterised_DsbB"/>
</dbReference>
<dbReference type="PIRSF" id="PIRSF033913">
    <property type="entry name" value="S-S_format_DsbB"/>
    <property type="match status" value="1"/>
</dbReference>
<evidence type="ECO:0000256" key="2">
    <source>
        <dbReference type="ARBA" id="ARBA00022692"/>
    </source>
</evidence>
<dbReference type="InterPro" id="IPR023380">
    <property type="entry name" value="DsbB-like_sf"/>
</dbReference>
<keyword evidence="2 5" id="KW-0812">Transmembrane</keyword>